<feature type="domain" description="PRD" evidence="6">
    <location>
        <begin position="298"/>
        <end position="405"/>
    </location>
</feature>
<dbReference type="SUPFAM" id="SSF55804">
    <property type="entry name" value="Phoshotransferase/anion transport protein"/>
    <property type="match status" value="1"/>
</dbReference>
<dbReference type="AlphaFoldDB" id="A0A2S6HR05"/>
<dbReference type="SUPFAM" id="SSF63520">
    <property type="entry name" value="PTS-regulatory domain, PRD"/>
    <property type="match status" value="1"/>
</dbReference>
<gene>
    <name evidence="7" type="ORF">BXY41_108253</name>
</gene>
<dbReference type="InterPro" id="IPR050661">
    <property type="entry name" value="BglG_antiterminators"/>
</dbReference>
<dbReference type="RefSeq" id="WP_104437912.1">
    <property type="nucleotide sequence ID" value="NZ_PTJA01000008.1"/>
</dbReference>
<keyword evidence="2" id="KW-0805">Transcription regulation</keyword>
<dbReference type="InterPro" id="IPR007737">
    <property type="entry name" value="Mga_HTH"/>
</dbReference>
<dbReference type="InterPro" id="IPR011608">
    <property type="entry name" value="PRD"/>
</dbReference>
<keyword evidence="8" id="KW-1185">Reference proteome</keyword>
<protein>
    <submittedName>
        <fullName evidence="7">Transcriptional antiterminator</fullName>
    </submittedName>
</protein>
<dbReference type="InterPro" id="IPR002178">
    <property type="entry name" value="PTS_EIIA_type-2_dom"/>
</dbReference>
<dbReference type="PANTHER" id="PTHR30185:SF18">
    <property type="entry name" value="TRANSCRIPTIONAL REGULATOR MTLR"/>
    <property type="match status" value="1"/>
</dbReference>
<dbReference type="Gene3D" id="3.40.930.10">
    <property type="entry name" value="Mannitol-specific EII, Chain A"/>
    <property type="match status" value="1"/>
</dbReference>
<evidence type="ECO:0000256" key="3">
    <source>
        <dbReference type="ARBA" id="ARBA00023159"/>
    </source>
</evidence>
<dbReference type="PROSITE" id="PS51094">
    <property type="entry name" value="PTS_EIIA_TYPE_2"/>
    <property type="match status" value="1"/>
</dbReference>
<dbReference type="OrthoDB" id="3175596at2"/>
<evidence type="ECO:0000256" key="1">
    <source>
        <dbReference type="ARBA" id="ARBA00022737"/>
    </source>
</evidence>
<feature type="domain" description="PTS EIIA type-2" evidence="5">
    <location>
        <begin position="507"/>
        <end position="648"/>
    </location>
</feature>
<dbReference type="GO" id="GO:0006355">
    <property type="term" value="P:regulation of DNA-templated transcription"/>
    <property type="evidence" value="ECO:0007669"/>
    <property type="project" value="InterPro"/>
</dbReference>
<dbReference type="EMBL" id="PTJA01000008">
    <property type="protein sequence ID" value="PPK80028.1"/>
    <property type="molecule type" value="Genomic_DNA"/>
</dbReference>
<keyword evidence="3" id="KW-0010">Activator</keyword>
<evidence type="ECO:0000256" key="4">
    <source>
        <dbReference type="ARBA" id="ARBA00023163"/>
    </source>
</evidence>
<dbReference type="Proteomes" id="UP000237749">
    <property type="component" value="Unassembled WGS sequence"/>
</dbReference>
<name>A0A2S6HR05_9FIRM</name>
<evidence type="ECO:0000313" key="8">
    <source>
        <dbReference type="Proteomes" id="UP000237749"/>
    </source>
</evidence>
<sequence>MSNAGEKAYLNKILKALLDNENIPVSRLADLLGVSVKTARTRVDQVDEWLQQRELGHIEKKPGLGVCLYTTRRTELLAMGYSQSTEITEDMSRNNQMIGMLLKYAMDKPVTLWQLAERLYMSAPTVSVLVKSVEGWFQKYNIKIVTVRGRGIMLQGDEKTYRQAMVNYMVYIMPEITDALFETYAAGVNYARVKSIIVDMENAWRIQFAENSFRTAWIMVCLSIKRASHPLKQDKSETDDSLRDFTEYLFAKSIYDKVKSEFSIQGMDEDTLLLTSMLLSARKIGNDGTENMRTNPSYFNQLLQQFVGEVISTIANVLNDDLSEDKVLYNGLLMHMRSAIFRMKYGEEHPDNISKFVKIEYKQVYLATWSTSSLFESYYGVQITEDEISNIALYIQSALVRKTIPMKALLVSNSGMGPSQLMIDLIKKNIPEIIFVKAISEHDFKPFMCDRYDVVFTNINLKHSHDRMISIGQAPTDKDIFSIREAVTRIRNSKGNMRFRASGICHQLFRAGYMLVHPAVKNKDELLRLMVNQLLESGDVSEDYLKNVMDREKATTTAVGGGVAIPHGNNQAVNESRVVVAVLDKPIGWHEDMVDVVFLLALKMDTDLQKACTQQFYKDFISLTENDEFMKQIRQVKTGLDLYQYFIK</sequence>
<dbReference type="PROSITE" id="PS00372">
    <property type="entry name" value="PTS_EIIA_TYPE_2_HIS"/>
    <property type="match status" value="1"/>
</dbReference>
<dbReference type="PROSITE" id="PS51372">
    <property type="entry name" value="PRD_2"/>
    <property type="match status" value="1"/>
</dbReference>
<accession>A0A2S6HR05</accession>
<dbReference type="InterPro" id="IPR036634">
    <property type="entry name" value="PRD_sf"/>
</dbReference>
<dbReference type="InterPro" id="IPR016152">
    <property type="entry name" value="PTrfase/Anion_transptr"/>
</dbReference>
<comment type="caution">
    <text evidence="7">The sequence shown here is derived from an EMBL/GenBank/DDBJ whole genome shotgun (WGS) entry which is preliminary data.</text>
</comment>
<dbReference type="CDD" id="cd05568">
    <property type="entry name" value="PTS_IIB_bgl_like"/>
    <property type="match status" value="1"/>
</dbReference>
<evidence type="ECO:0000313" key="7">
    <source>
        <dbReference type="EMBL" id="PPK80028.1"/>
    </source>
</evidence>
<reference evidence="7 8" key="1">
    <citation type="submission" date="2018-02" db="EMBL/GenBank/DDBJ databases">
        <title>Genomic Encyclopedia of Archaeal and Bacterial Type Strains, Phase II (KMG-II): from individual species to whole genera.</title>
        <authorList>
            <person name="Goeker M."/>
        </authorList>
    </citation>
    <scope>NUCLEOTIDE SEQUENCE [LARGE SCALE GENOMIC DNA]</scope>
    <source>
        <strain evidence="7 8">DSM 3808</strain>
    </source>
</reference>
<dbReference type="Gene3D" id="1.10.1790.10">
    <property type="entry name" value="PRD domain"/>
    <property type="match status" value="1"/>
</dbReference>
<evidence type="ECO:0000259" key="5">
    <source>
        <dbReference type="PROSITE" id="PS51094"/>
    </source>
</evidence>
<evidence type="ECO:0000259" key="6">
    <source>
        <dbReference type="PROSITE" id="PS51372"/>
    </source>
</evidence>
<keyword evidence="1" id="KW-0677">Repeat</keyword>
<dbReference type="Pfam" id="PF05043">
    <property type="entry name" value="Mga"/>
    <property type="match status" value="1"/>
</dbReference>
<proteinExistence type="predicted"/>
<dbReference type="Pfam" id="PF00874">
    <property type="entry name" value="PRD"/>
    <property type="match status" value="1"/>
</dbReference>
<organism evidence="7 8">
    <name type="scientific">Lacrimispora xylanisolvens</name>
    <dbReference type="NCBI Taxonomy" id="384636"/>
    <lineage>
        <taxon>Bacteria</taxon>
        <taxon>Bacillati</taxon>
        <taxon>Bacillota</taxon>
        <taxon>Clostridia</taxon>
        <taxon>Lachnospirales</taxon>
        <taxon>Lachnospiraceae</taxon>
        <taxon>Lacrimispora</taxon>
    </lineage>
</organism>
<dbReference type="Pfam" id="PF00359">
    <property type="entry name" value="PTS_EIIA_2"/>
    <property type="match status" value="1"/>
</dbReference>
<dbReference type="CDD" id="cd00211">
    <property type="entry name" value="PTS_IIA_fru"/>
    <property type="match status" value="1"/>
</dbReference>
<keyword evidence="4" id="KW-0804">Transcription</keyword>
<dbReference type="PANTHER" id="PTHR30185">
    <property type="entry name" value="CRYPTIC BETA-GLUCOSIDE BGL OPERON ANTITERMINATOR"/>
    <property type="match status" value="1"/>
</dbReference>
<evidence type="ECO:0000256" key="2">
    <source>
        <dbReference type="ARBA" id="ARBA00023015"/>
    </source>
</evidence>